<keyword evidence="3" id="KW-1185">Reference proteome</keyword>
<reference evidence="2" key="1">
    <citation type="submission" date="2022-09" db="EMBL/GenBank/DDBJ databases">
        <title>Fusarium specimens isolated from Avocado Roots.</title>
        <authorList>
            <person name="Stajich J."/>
            <person name="Roper C."/>
            <person name="Heimlech-Rivalta G."/>
        </authorList>
    </citation>
    <scope>NUCLEOTIDE SEQUENCE</scope>
    <source>
        <strain evidence="2">CF00136</strain>
    </source>
</reference>
<dbReference type="EMBL" id="JAOQAZ010000011">
    <property type="protein sequence ID" value="KAJ4263084.1"/>
    <property type="molecule type" value="Genomic_DNA"/>
</dbReference>
<feature type="region of interest" description="Disordered" evidence="1">
    <location>
        <begin position="1"/>
        <end position="68"/>
    </location>
</feature>
<feature type="compositionally biased region" description="Acidic residues" evidence="1">
    <location>
        <begin position="55"/>
        <end position="68"/>
    </location>
</feature>
<sequence>MTFLYEEEDEEELSTNDREDDLTSTITNGTWHEEATGVDSSDISFAMDMYSSDSSDSDTDTDTDMAHEEEDFDDAFSVDNMFDVQPDYSDSDDNEEPNVFHDAEVIGLSSYHASVDLKFFVVEDDDEVEDLPEMEFSIDREAYEELFGIEGAVDVEIEASQLLCTGELFVDGEEMELAQVQDLETGVVVCDQGVGSPVETSKDTIGMQVPQDKTIDDIFQETEDGFTW</sequence>
<comment type="caution">
    <text evidence="2">The sequence shown here is derived from an EMBL/GenBank/DDBJ whole genome shotgun (WGS) entry which is preliminary data.</text>
</comment>
<gene>
    <name evidence="2" type="ORF">NW762_006701</name>
</gene>
<protein>
    <submittedName>
        <fullName evidence="2">Uncharacterized protein</fullName>
    </submittedName>
</protein>
<name>A0A9W8RZH6_9HYPO</name>
<evidence type="ECO:0000256" key="1">
    <source>
        <dbReference type="SAM" id="MobiDB-lite"/>
    </source>
</evidence>
<dbReference type="OrthoDB" id="4939762at2759"/>
<proteinExistence type="predicted"/>
<dbReference type="Proteomes" id="UP001152049">
    <property type="component" value="Unassembled WGS sequence"/>
</dbReference>
<dbReference type="AlphaFoldDB" id="A0A9W8RZH6"/>
<evidence type="ECO:0000313" key="2">
    <source>
        <dbReference type="EMBL" id="KAJ4263084.1"/>
    </source>
</evidence>
<accession>A0A9W8RZH6</accession>
<organism evidence="2 3">
    <name type="scientific">Fusarium torreyae</name>
    <dbReference type="NCBI Taxonomy" id="1237075"/>
    <lineage>
        <taxon>Eukaryota</taxon>
        <taxon>Fungi</taxon>
        <taxon>Dikarya</taxon>
        <taxon>Ascomycota</taxon>
        <taxon>Pezizomycotina</taxon>
        <taxon>Sordariomycetes</taxon>
        <taxon>Hypocreomycetidae</taxon>
        <taxon>Hypocreales</taxon>
        <taxon>Nectriaceae</taxon>
        <taxon>Fusarium</taxon>
    </lineage>
</organism>
<evidence type="ECO:0000313" key="3">
    <source>
        <dbReference type="Proteomes" id="UP001152049"/>
    </source>
</evidence>
<feature type="compositionally biased region" description="Acidic residues" evidence="1">
    <location>
        <begin position="1"/>
        <end position="22"/>
    </location>
</feature>